<dbReference type="AlphaFoldDB" id="H8FR53"/>
<evidence type="ECO:0000313" key="1">
    <source>
        <dbReference type="EMBL" id="CCG40841.1"/>
    </source>
</evidence>
<reference evidence="1 2" key="1">
    <citation type="journal article" date="2012" name="J. Bacteriol.">
        <title>Draft Genome Sequence of the Purple Photosynthetic Bacterium Phaeospirillum molischianum DSM120, a Particularly Versatile Bacterium.</title>
        <authorList>
            <person name="Duquesne K."/>
            <person name="Prima V."/>
            <person name="Ji B."/>
            <person name="Rouy Z."/>
            <person name="Medigue C."/>
            <person name="Talla E."/>
            <person name="Sturgis J.N."/>
        </authorList>
    </citation>
    <scope>NUCLEOTIDE SEQUENCE [LARGE SCALE GENOMIC DNA]</scope>
    <source>
        <strain evidence="2">DSM120</strain>
    </source>
</reference>
<gene>
    <name evidence="1" type="ORF">PHAMO_210352</name>
</gene>
<comment type="caution">
    <text evidence="1">The sequence shown here is derived from an EMBL/GenBank/DDBJ whole genome shotgun (WGS) entry which is preliminary data.</text>
</comment>
<dbReference type="EMBL" id="CAHP01000014">
    <property type="protein sequence ID" value="CCG40841.1"/>
    <property type="molecule type" value="Genomic_DNA"/>
</dbReference>
<proteinExistence type="predicted"/>
<evidence type="ECO:0000313" key="2">
    <source>
        <dbReference type="Proteomes" id="UP000004169"/>
    </source>
</evidence>
<keyword evidence="2" id="KW-1185">Reference proteome</keyword>
<sequence length="61" mass="6998">MLNFVLYCSIYPPLFVAPPQRLRSLFVFSGLGAGFDPRLCRALATYMHGRHALRAYLRCYS</sequence>
<organism evidence="1 2">
    <name type="scientific">Magnetospirillum molischianum DSM 120</name>
    <dbReference type="NCBI Taxonomy" id="1150626"/>
    <lineage>
        <taxon>Bacteria</taxon>
        <taxon>Pseudomonadati</taxon>
        <taxon>Pseudomonadota</taxon>
        <taxon>Alphaproteobacteria</taxon>
        <taxon>Rhodospirillales</taxon>
        <taxon>Rhodospirillaceae</taxon>
        <taxon>Magnetospirillum</taxon>
    </lineage>
</organism>
<protein>
    <submittedName>
        <fullName evidence="1">Uncharacterized protein</fullName>
    </submittedName>
</protein>
<dbReference type="STRING" id="1150626.PHAMO_210352"/>
<dbReference type="Proteomes" id="UP000004169">
    <property type="component" value="Unassembled WGS sequence"/>
</dbReference>
<name>H8FR53_MAGML</name>
<accession>H8FR53</accession>